<accession>A0A540LN21</accession>
<gene>
    <name evidence="3" type="ORF">C1H46_026521</name>
</gene>
<evidence type="ECO:0000256" key="1">
    <source>
        <dbReference type="SAM" id="MobiDB-lite"/>
    </source>
</evidence>
<keyword evidence="2" id="KW-0732">Signal</keyword>
<dbReference type="AlphaFoldDB" id="A0A540LN21"/>
<feature type="signal peptide" evidence="2">
    <location>
        <begin position="1"/>
        <end position="25"/>
    </location>
</feature>
<dbReference type="InterPro" id="IPR049306">
    <property type="entry name" value="GLV1-2"/>
</dbReference>
<dbReference type="Proteomes" id="UP000315295">
    <property type="component" value="Unassembled WGS sequence"/>
</dbReference>
<organism evidence="3 4">
    <name type="scientific">Malus baccata</name>
    <name type="common">Siberian crab apple</name>
    <name type="synonym">Pyrus baccata</name>
    <dbReference type="NCBI Taxonomy" id="106549"/>
    <lineage>
        <taxon>Eukaryota</taxon>
        <taxon>Viridiplantae</taxon>
        <taxon>Streptophyta</taxon>
        <taxon>Embryophyta</taxon>
        <taxon>Tracheophyta</taxon>
        <taxon>Spermatophyta</taxon>
        <taxon>Magnoliopsida</taxon>
        <taxon>eudicotyledons</taxon>
        <taxon>Gunneridae</taxon>
        <taxon>Pentapetalae</taxon>
        <taxon>rosids</taxon>
        <taxon>fabids</taxon>
        <taxon>Rosales</taxon>
        <taxon>Rosaceae</taxon>
        <taxon>Amygdaloideae</taxon>
        <taxon>Maleae</taxon>
        <taxon>Malus</taxon>
    </lineage>
</organism>
<reference evidence="3 4" key="1">
    <citation type="journal article" date="2019" name="G3 (Bethesda)">
        <title>Sequencing of a Wild Apple (Malus baccata) Genome Unravels the Differences Between Cultivated and Wild Apple Species Regarding Disease Resistance and Cold Tolerance.</title>
        <authorList>
            <person name="Chen X."/>
        </authorList>
    </citation>
    <scope>NUCLEOTIDE SEQUENCE [LARGE SCALE GENOMIC DNA]</scope>
    <source>
        <strain evidence="4">cv. Shandingzi</strain>
        <tissue evidence="3">Leaves</tissue>
    </source>
</reference>
<name>A0A540LN21_MALBA</name>
<proteinExistence type="predicted"/>
<keyword evidence="4" id="KW-1185">Reference proteome</keyword>
<comment type="caution">
    <text evidence="3">The sequence shown here is derived from an EMBL/GenBank/DDBJ whole genome shotgun (WGS) entry which is preliminary data.</text>
</comment>
<feature type="compositionally biased region" description="Basic and acidic residues" evidence="1">
    <location>
        <begin position="73"/>
        <end position="89"/>
    </location>
</feature>
<evidence type="ECO:0000313" key="4">
    <source>
        <dbReference type="Proteomes" id="UP000315295"/>
    </source>
</evidence>
<protein>
    <recommendedName>
        <fullName evidence="5">Root meristem growth factor 8</fullName>
    </recommendedName>
</protein>
<evidence type="ECO:0000313" key="3">
    <source>
        <dbReference type="EMBL" id="TQD87884.1"/>
    </source>
</evidence>
<dbReference type="EMBL" id="VIEB01000521">
    <property type="protein sequence ID" value="TQD87884.1"/>
    <property type="molecule type" value="Genomic_DNA"/>
</dbReference>
<evidence type="ECO:0008006" key="5">
    <source>
        <dbReference type="Google" id="ProtNLM"/>
    </source>
</evidence>
<evidence type="ECO:0000256" key="2">
    <source>
        <dbReference type="SAM" id="SignalP"/>
    </source>
</evidence>
<feature type="chain" id="PRO_5021775734" description="Root meristem growth factor 8" evidence="2">
    <location>
        <begin position="26"/>
        <end position="145"/>
    </location>
</feature>
<dbReference type="Pfam" id="PF21529">
    <property type="entry name" value="GLV1-2"/>
    <property type="match status" value="1"/>
</dbReference>
<feature type="region of interest" description="Disordered" evidence="1">
    <location>
        <begin position="63"/>
        <end position="95"/>
    </location>
</feature>
<sequence length="145" mass="16676">MEIPFFTLLCFLILSVLLITPGCASLQTQLQPSNKQGKNELQVSFPTLPRKLRLTGKVTVAEQEGKNSSAYNNHKESALADGKKPRIQKEEDEEVQVVERSRSVETWQEQMEKEDTSEFFTMDYHRVRRRRPIHNKSFPAVTVSP</sequence>